<dbReference type="InterPro" id="IPR058525">
    <property type="entry name" value="DUF8212"/>
</dbReference>
<dbReference type="EMBL" id="PNEN01000571">
    <property type="protein sequence ID" value="PPJ54095.1"/>
    <property type="molecule type" value="Genomic_DNA"/>
</dbReference>
<reference evidence="4" key="1">
    <citation type="journal article" date="2017" name="bioRxiv">
        <title>Conservation of a gene cluster reveals novel cercosporin biosynthetic mechanisms and extends production to the genus Colletotrichum.</title>
        <authorList>
            <person name="de Jonge R."/>
            <person name="Ebert M.K."/>
            <person name="Huitt-Roehl C.R."/>
            <person name="Pal P."/>
            <person name="Suttle J.C."/>
            <person name="Spanner R.E."/>
            <person name="Neubauer J.D."/>
            <person name="Jurick W.M.II."/>
            <person name="Stott K.A."/>
            <person name="Secor G.A."/>
            <person name="Thomma B.P.H.J."/>
            <person name="Van de Peer Y."/>
            <person name="Townsend C.A."/>
            <person name="Bolton M.D."/>
        </authorList>
    </citation>
    <scope>NUCLEOTIDE SEQUENCE [LARGE SCALE GENOMIC DNA]</scope>
    <source>
        <strain evidence="4">CBS538.71</strain>
    </source>
</reference>
<sequence>MWLLDTKDNETPQLTSVRETDLEVDPKTGFPRIQYAIFSHTWTQDDEQEIHFDDLRSGNFSLTGLGWRKLQHCRRQAARDGLEYAWIDTCCIDKRSSAELQEAINSMFHWYSRSNVCYVFLTDVRKAELDLEELATHANCRHLKARKRGVKLINNAFTRCLWFSRGWTLQELLAPKYVYFYDQDWQLIGDKKSLQCWISQASGMDGDVLRGDYNLQQCSVAMRMSWAARRRTTRIEDRAYSLLGIFDVNMPMLYGEGSRAFMRLQEEIIKTNDDQTIFVWESDQSDHVGMLAPDLDAFQGKGEHHYHTFFPSQGFSLSNRGLFIKMPLIQWSLDIYIAVLCCGVIVNGNGKPQGIYLHRLGNSEQYGRVRFQGRHSVPVEGALPALKSVYVRQRALYQSEMHYLQERDYEFEIDPLLLSPSSQDPSNIRLGQYHLQNRTITQPPGSKGYPIAILSLDHLGLQLKWPGLGFDDDFHPVVVFAESIAFFPSNGGQLDLSTKAQGIGLLDRQSPANPLGGSDHVSKNDYREFLSSLQHPTLLGQSYQSIVGIIDPILALPMEHQLA</sequence>
<comment type="caution">
    <text evidence="3">The sequence shown here is derived from an EMBL/GenBank/DDBJ whole genome shotgun (WGS) entry which is preliminary data.</text>
</comment>
<dbReference type="PANTHER" id="PTHR10622">
    <property type="entry name" value="HET DOMAIN-CONTAINING PROTEIN"/>
    <property type="match status" value="1"/>
</dbReference>
<keyword evidence="4" id="KW-1185">Reference proteome</keyword>
<gene>
    <name evidence="3" type="ORF">CBER1_06330</name>
</gene>
<evidence type="ECO:0000259" key="1">
    <source>
        <dbReference type="Pfam" id="PF06985"/>
    </source>
</evidence>
<dbReference type="Pfam" id="PF06985">
    <property type="entry name" value="HET"/>
    <property type="match status" value="1"/>
</dbReference>
<evidence type="ECO:0000313" key="4">
    <source>
        <dbReference type="Proteomes" id="UP000237631"/>
    </source>
</evidence>
<accession>A0A2S6C2Y6</accession>
<dbReference type="InterPro" id="IPR010730">
    <property type="entry name" value="HET"/>
</dbReference>
<dbReference type="STRING" id="357750.A0A2S6C2Y6"/>
<proteinExistence type="predicted"/>
<dbReference type="OrthoDB" id="674604at2759"/>
<feature type="domain" description="DUF8212" evidence="2">
    <location>
        <begin position="259"/>
        <end position="284"/>
    </location>
</feature>
<dbReference type="PANTHER" id="PTHR10622:SF10">
    <property type="entry name" value="HET DOMAIN-CONTAINING PROTEIN"/>
    <property type="match status" value="1"/>
</dbReference>
<evidence type="ECO:0000313" key="3">
    <source>
        <dbReference type="EMBL" id="PPJ54095.1"/>
    </source>
</evidence>
<dbReference type="AlphaFoldDB" id="A0A2S6C2Y6"/>
<evidence type="ECO:0000259" key="2">
    <source>
        <dbReference type="Pfam" id="PF26640"/>
    </source>
</evidence>
<feature type="domain" description="Heterokaryon incompatibility" evidence="1">
    <location>
        <begin position="35"/>
        <end position="171"/>
    </location>
</feature>
<dbReference type="Pfam" id="PF26640">
    <property type="entry name" value="DUF8212"/>
    <property type="match status" value="1"/>
</dbReference>
<dbReference type="Proteomes" id="UP000237631">
    <property type="component" value="Unassembled WGS sequence"/>
</dbReference>
<name>A0A2S6C2Y6_9PEZI</name>
<organism evidence="3 4">
    <name type="scientific">Cercospora berteroae</name>
    <dbReference type="NCBI Taxonomy" id="357750"/>
    <lineage>
        <taxon>Eukaryota</taxon>
        <taxon>Fungi</taxon>
        <taxon>Dikarya</taxon>
        <taxon>Ascomycota</taxon>
        <taxon>Pezizomycotina</taxon>
        <taxon>Dothideomycetes</taxon>
        <taxon>Dothideomycetidae</taxon>
        <taxon>Mycosphaerellales</taxon>
        <taxon>Mycosphaerellaceae</taxon>
        <taxon>Cercospora</taxon>
    </lineage>
</organism>
<protein>
    <submittedName>
        <fullName evidence="3">Uncharacterized protein</fullName>
    </submittedName>
</protein>